<dbReference type="STRING" id="1838280.A6M21_02845"/>
<feature type="domain" description="Peptidase M24" evidence="1">
    <location>
        <begin position="132"/>
        <end position="335"/>
    </location>
</feature>
<keyword evidence="4" id="KW-1185">Reference proteome</keyword>
<reference evidence="3 4" key="1">
    <citation type="submission" date="2016-04" db="EMBL/GenBank/DDBJ databases">
        <authorList>
            <person name="Evans L.H."/>
            <person name="Alamgir A."/>
            <person name="Owens N."/>
            <person name="Weber N.D."/>
            <person name="Virtaneva K."/>
            <person name="Barbian K."/>
            <person name="Babar A."/>
            <person name="Rosenke K."/>
        </authorList>
    </citation>
    <scope>NUCLEOTIDE SEQUENCE [LARGE SCALE GENOMIC DNA]</scope>
    <source>
        <strain evidence="3 4">LMa1</strain>
    </source>
</reference>
<dbReference type="InterPro" id="IPR036005">
    <property type="entry name" value="Creatinase/aminopeptidase-like"/>
</dbReference>
<comment type="caution">
    <text evidence="3">The sequence shown here is derived from an EMBL/GenBank/DDBJ whole genome shotgun (WGS) entry which is preliminary data.</text>
</comment>
<feature type="domain" description="Creatinase N-terminal" evidence="2">
    <location>
        <begin position="1"/>
        <end position="124"/>
    </location>
</feature>
<dbReference type="InterPro" id="IPR000994">
    <property type="entry name" value="Pept_M24"/>
</dbReference>
<dbReference type="SUPFAM" id="SSF53092">
    <property type="entry name" value="Creatinase/prolidase N-terminal domain"/>
    <property type="match status" value="1"/>
</dbReference>
<dbReference type="Gene3D" id="3.40.350.10">
    <property type="entry name" value="Creatinase/prolidase N-terminal domain"/>
    <property type="match status" value="1"/>
</dbReference>
<dbReference type="PANTHER" id="PTHR46112">
    <property type="entry name" value="AMINOPEPTIDASE"/>
    <property type="match status" value="1"/>
</dbReference>
<protein>
    <submittedName>
        <fullName evidence="3">Proline dipeptidase</fullName>
    </submittedName>
</protein>
<sequence>MKEMDLDLLLVVNRENLIYFTGLTQIECMAVLIPREGEACAVTLWLDAAYVREGSGLKTYGYVFPEESLVDKVVERIREYGLTKPRIGFERYFVGFALFDGLRTAFPEAGFTGAADLFYKIRSIKDEQEVALIRQAAMAACRGMEAAAGAVRPGVTELDVLAEAEYAMLKAGSAGSPFRPQVVSGERALLTHPCASSKKIQPGEIVVVHLGATCEGYCAKICRTVAVGEIPPQQAAVYQVLQEAQQRSIEALRPGVTTGDVDRAARAVVEAAGYGRSFLDYIGYGMGLRQSEFYPVIGKGGSDIIEAGMVVDLLLPTVYRPGTGGPRVTDVIYVGENQNEILTAYPRDLIIV</sequence>
<proteinExistence type="predicted"/>
<dbReference type="SUPFAM" id="SSF55920">
    <property type="entry name" value="Creatinase/aminopeptidase"/>
    <property type="match status" value="1"/>
</dbReference>
<dbReference type="Pfam" id="PF00557">
    <property type="entry name" value="Peptidase_M24"/>
    <property type="match status" value="1"/>
</dbReference>
<gene>
    <name evidence="3" type="ORF">A6M21_02845</name>
</gene>
<dbReference type="EMBL" id="LYVF01000013">
    <property type="protein sequence ID" value="OAT86543.1"/>
    <property type="molecule type" value="Genomic_DNA"/>
</dbReference>
<accession>A0A1B7LJ18</accession>
<organism evidence="3 4">
    <name type="scientific">Desulfotomaculum copahuensis</name>
    <dbReference type="NCBI Taxonomy" id="1838280"/>
    <lineage>
        <taxon>Bacteria</taxon>
        <taxon>Bacillati</taxon>
        <taxon>Bacillota</taxon>
        <taxon>Clostridia</taxon>
        <taxon>Eubacteriales</taxon>
        <taxon>Desulfotomaculaceae</taxon>
        <taxon>Desulfotomaculum</taxon>
    </lineage>
</organism>
<dbReference type="InterPro" id="IPR050659">
    <property type="entry name" value="Peptidase_M24B"/>
</dbReference>
<dbReference type="InterPro" id="IPR000587">
    <property type="entry name" value="Creatinase_N"/>
</dbReference>
<evidence type="ECO:0000313" key="4">
    <source>
        <dbReference type="Proteomes" id="UP000078532"/>
    </source>
</evidence>
<evidence type="ECO:0000259" key="2">
    <source>
        <dbReference type="Pfam" id="PF01321"/>
    </source>
</evidence>
<dbReference type="Gene3D" id="3.90.230.10">
    <property type="entry name" value="Creatinase/methionine aminopeptidase superfamily"/>
    <property type="match status" value="1"/>
</dbReference>
<dbReference type="Proteomes" id="UP000078532">
    <property type="component" value="Unassembled WGS sequence"/>
</dbReference>
<name>A0A1B7LJ18_9FIRM</name>
<dbReference type="Pfam" id="PF01321">
    <property type="entry name" value="Creatinase_N"/>
    <property type="match status" value="1"/>
</dbReference>
<evidence type="ECO:0000259" key="1">
    <source>
        <dbReference type="Pfam" id="PF00557"/>
    </source>
</evidence>
<dbReference type="OrthoDB" id="9806388at2"/>
<dbReference type="AlphaFoldDB" id="A0A1B7LJ18"/>
<dbReference type="PANTHER" id="PTHR46112:SF2">
    <property type="entry name" value="XAA-PRO AMINOPEPTIDASE P-RELATED"/>
    <property type="match status" value="1"/>
</dbReference>
<dbReference type="InterPro" id="IPR029149">
    <property type="entry name" value="Creatin/AminoP/Spt16_N"/>
</dbReference>
<evidence type="ECO:0000313" key="3">
    <source>
        <dbReference type="EMBL" id="OAT86543.1"/>
    </source>
</evidence>